<comment type="caution">
    <text evidence="2">The sequence shown here is derived from an EMBL/GenBank/DDBJ whole genome shotgun (WGS) entry which is preliminary data.</text>
</comment>
<dbReference type="SUPFAM" id="SSF52402">
    <property type="entry name" value="Adenine nucleotide alpha hydrolases-like"/>
    <property type="match status" value="1"/>
</dbReference>
<protein>
    <submittedName>
        <fullName evidence="2">GMP synthase</fullName>
        <ecNumber evidence="2">6.3.5.2</ecNumber>
    </submittedName>
</protein>
<dbReference type="AlphaFoldDB" id="A0A090TA76"/>
<dbReference type="Proteomes" id="UP000029224">
    <property type="component" value="Unassembled WGS sequence"/>
</dbReference>
<keyword evidence="3" id="KW-1185">Reference proteome</keyword>
<feature type="active site" description="Nucleophile and sulfur donor" evidence="1">
    <location>
        <position position="173"/>
    </location>
</feature>
<keyword evidence="2" id="KW-0436">Ligase</keyword>
<dbReference type="GO" id="GO:0016783">
    <property type="term" value="F:sulfurtransferase activity"/>
    <property type="evidence" value="ECO:0007669"/>
    <property type="project" value="InterPro"/>
</dbReference>
<dbReference type="PIRSF" id="PIRSF006661">
    <property type="entry name" value="PP-lp_UCP006661"/>
    <property type="match status" value="1"/>
</dbReference>
<reference evidence="2 3" key="2">
    <citation type="submission" date="2014-09" db="EMBL/GenBank/DDBJ databases">
        <authorList>
            <consortium name="NBRP consortium"/>
            <person name="Sawabe T."/>
            <person name="Meirelles P."/>
            <person name="Nakanishi M."/>
            <person name="Sayaka M."/>
            <person name="Hattori M."/>
            <person name="Ohkuma M."/>
        </authorList>
    </citation>
    <scope>NUCLEOTIDE SEQUENCE [LARGE SCALE GENOMIC DNA]</scope>
    <source>
        <strain evidence="2 3">JCM 19240</strain>
    </source>
</reference>
<dbReference type="CDD" id="cd01990">
    <property type="entry name" value="LarE-like"/>
    <property type="match status" value="1"/>
</dbReference>
<evidence type="ECO:0000256" key="1">
    <source>
        <dbReference type="PIRSR" id="PIRSR006661-1"/>
    </source>
</evidence>
<dbReference type="GO" id="GO:0003922">
    <property type="term" value="F:GMP synthase (glutamine-hydrolyzing) activity"/>
    <property type="evidence" value="ECO:0007669"/>
    <property type="project" value="UniProtKB-EC"/>
</dbReference>
<sequence>MNTLNHKLDRLRDILKRLSKVTVAVSGGVDSMTLAYVAHQILGDNAKMVHAISPAVPPQDTQRIRDFSQKHQWNLEFVSSGEIDTEDYQNNPVNRCYYCKTCLYSTLKNLNFGQVVSGTNLDDLDDYRPGLIAAKEHDIVHPFVDAEICKQDIRDIALQLGLPTLSSLPASPCLASRIETGIHIDSDNLRLVNAVEQHLRSQVDSTTLRCRVKKQQIGIEVDSDTLQRLSQSDIDELIQDVSQITHQFHSSVPIQFMPYQRGSAFIGDKQCQTSL</sequence>
<evidence type="ECO:0000313" key="3">
    <source>
        <dbReference type="Proteomes" id="UP000029224"/>
    </source>
</evidence>
<proteinExistence type="predicted"/>
<evidence type="ECO:0000313" key="2">
    <source>
        <dbReference type="EMBL" id="GAL35629.1"/>
    </source>
</evidence>
<reference evidence="2 3" key="1">
    <citation type="submission" date="2014-09" db="EMBL/GenBank/DDBJ databases">
        <title>Vibrio maritimus JCM 19240. (C210) whole genome shotgun sequence.</title>
        <authorList>
            <person name="Sawabe T."/>
            <person name="Meirelles P."/>
            <person name="Nakanishi M."/>
            <person name="Sayaka M."/>
            <person name="Hattori M."/>
            <person name="Ohkuma M."/>
        </authorList>
    </citation>
    <scope>NUCLEOTIDE SEQUENCE [LARGE SCALE GENOMIC DNA]</scope>
    <source>
        <strain evidence="2 3">JCM 19240</strain>
    </source>
</reference>
<accession>A0A090TA76</accession>
<gene>
    <name evidence="2" type="ORF">JCM19240_476</name>
</gene>
<dbReference type="OrthoDB" id="9776919at2"/>
<organism evidence="2 3">
    <name type="scientific">Vibrio maritimus</name>
    <dbReference type="NCBI Taxonomy" id="990268"/>
    <lineage>
        <taxon>Bacteria</taxon>
        <taxon>Pseudomonadati</taxon>
        <taxon>Pseudomonadota</taxon>
        <taxon>Gammaproteobacteria</taxon>
        <taxon>Vibrionales</taxon>
        <taxon>Vibrionaceae</taxon>
        <taxon>Vibrio</taxon>
    </lineage>
</organism>
<dbReference type="EC" id="6.3.5.2" evidence="2"/>
<dbReference type="EMBL" id="BBMT01000007">
    <property type="protein sequence ID" value="GAL35629.1"/>
    <property type="molecule type" value="Genomic_DNA"/>
</dbReference>
<name>A0A090TA76_9VIBR</name>
<dbReference type="InterPro" id="IPR014729">
    <property type="entry name" value="Rossmann-like_a/b/a_fold"/>
</dbReference>
<dbReference type="Gene3D" id="3.40.50.620">
    <property type="entry name" value="HUPs"/>
    <property type="match status" value="1"/>
</dbReference>
<dbReference type="PANTHER" id="PTHR43169">
    <property type="entry name" value="EXSB FAMILY PROTEIN"/>
    <property type="match status" value="1"/>
</dbReference>
<dbReference type="InterPro" id="IPR005232">
    <property type="entry name" value="LarE"/>
</dbReference>
<dbReference type="InterPro" id="IPR052188">
    <property type="entry name" value="Ni-pincer_cofactor_biosynth"/>
</dbReference>
<dbReference type="NCBIfam" id="TIGR00268">
    <property type="entry name" value="ATP-dependent sacrificial sulfur transferase LarE"/>
    <property type="match status" value="1"/>
</dbReference>
<dbReference type="PANTHER" id="PTHR43169:SF2">
    <property type="entry name" value="NAD_GMP SYNTHASE DOMAIN-CONTAINING PROTEIN"/>
    <property type="match status" value="1"/>
</dbReference>